<accession>A0ABU6MH69</accession>
<evidence type="ECO:0000313" key="3">
    <source>
        <dbReference type="Proteomes" id="UP001341444"/>
    </source>
</evidence>
<feature type="compositionally biased region" description="Basic and acidic residues" evidence="1">
    <location>
        <begin position="1"/>
        <end position="16"/>
    </location>
</feature>
<evidence type="ECO:0000256" key="1">
    <source>
        <dbReference type="SAM" id="MobiDB-lite"/>
    </source>
</evidence>
<name>A0ABU6MH69_9BACI</name>
<organism evidence="2 3">
    <name type="scientific">Heyndrickxia acidicola</name>
    <dbReference type="NCBI Taxonomy" id="209389"/>
    <lineage>
        <taxon>Bacteria</taxon>
        <taxon>Bacillati</taxon>
        <taxon>Bacillota</taxon>
        <taxon>Bacilli</taxon>
        <taxon>Bacillales</taxon>
        <taxon>Bacillaceae</taxon>
        <taxon>Heyndrickxia</taxon>
    </lineage>
</organism>
<dbReference type="EMBL" id="JARMAB010000012">
    <property type="protein sequence ID" value="MED1203361.1"/>
    <property type="molecule type" value="Genomic_DNA"/>
</dbReference>
<protein>
    <submittedName>
        <fullName evidence="2">Uncharacterized protein</fullName>
    </submittedName>
</protein>
<sequence>MLIEAEGARLLRDQRVQGDPAGAQRRGGFPSAPRKASAFRGNQPAG</sequence>
<keyword evidence="3" id="KW-1185">Reference proteome</keyword>
<dbReference type="RefSeq" id="WP_198160375.1">
    <property type="nucleotide sequence ID" value="NZ_JARMAB010000012.1"/>
</dbReference>
<comment type="caution">
    <text evidence="2">The sequence shown here is derived from an EMBL/GenBank/DDBJ whole genome shotgun (WGS) entry which is preliminary data.</text>
</comment>
<gene>
    <name evidence="2" type="ORF">P4T90_09755</name>
</gene>
<feature type="region of interest" description="Disordered" evidence="1">
    <location>
        <begin position="1"/>
        <end position="46"/>
    </location>
</feature>
<evidence type="ECO:0000313" key="2">
    <source>
        <dbReference type="EMBL" id="MED1203361.1"/>
    </source>
</evidence>
<proteinExistence type="predicted"/>
<reference evidence="2 3" key="1">
    <citation type="submission" date="2023-03" db="EMBL/GenBank/DDBJ databases">
        <title>Bacillus Genome Sequencing.</title>
        <authorList>
            <person name="Dunlap C."/>
        </authorList>
    </citation>
    <scope>NUCLEOTIDE SEQUENCE [LARGE SCALE GENOMIC DNA]</scope>
    <source>
        <strain evidence="2 3">B-23453</strain>
    </source>
</reference>
<dbReference type="Proteomes" id="UP001341444">
    <property type="component" value="Unassembled WGS sequence"/>
</dbReference>